<organism evidence="2 5">
    <name type="scientific">Antrihabitans spumae</name>
    <dbReference type="NCBI Taxonomy" id="3373370"/>
    <lineage>
        <taxon>Bacteria</taxon>
        <taxon>Bacillati</taxon>
        <taxon>Actinomycetota</taxon>
        <taxon>Actinomycetes</taxon>
        <taxon>Mycobacteriales</taxon>
        <taxon>Nocardiaceae</taxon>
        <taxon>Antrihabitans</taxon>
    </lineage>
</organism>
<dbReference type="EMBL" id="JBIMSP010000010">
    <property type="protein sequence ID" value="MFH5242035.1"/>
    <property type="molecule type" value="Genomic_DNA"/>
</dbReference>
<dbReference type="EMBL" id="JBIMSO010000001">
    <property type="protein sequence ID" value="MFH5206634.1"/>
    <property type="molecule type" value="Genomic_DNA"/>
</dbReference>
<keyword evidence="1" id="KW-0732">Signal</keyword>
<feature type="signal peptide" evidence="1">
    <location>
        <begin position="1"/>
        <end position="23"/>
    </location>
</feature>
<feature type="chain" id="PRO_5045033513" evidence="1">
    <location>
        <begin position="24"/>
        <end position="481"/>
    </location>
</feature>
<proteinExistence type="predicted"/>
<evidence type="ECO:0000313" key="2">
    <source>
        <dbReference type="EMBL" id="MFH5206634.1"/>
    </source>
</evidence>
<dbReference type="RefSeq" id="WP_372433115.1">
    <property type="nucleotide sequence ID" value="NZ_JBIMSN010000062.1"/>
</dbReference>
<evidence type="ECO:0000313" key="4">
    <source>
        <dbReference type="EMBL" id="MFH5242035.1"/>
    </source>
</evidence>
<reference evidence="5 6" key="1">
    <citation type="submission" date="2024-10" db="EMBL/GenBank/DDBJ databases">
        <authorList>
            <person name="Riesco R."/>
        </authorList>
    </citation>
    <scope>NUCLEOTIDE SEQUENCE [LARGE SCALE GENOMIC DNA]</scope>
    <source>
        <strain evidence="4 6">NCIMB 15448</strain>
        <strain evidence="2 5">NCIMB 15449</strain>
        <strain evidence="3 7">NCIMB 15450</strain>
    </source>
</reference>
<evidence type="ECO:0000256" key="1">
    <source>
        <dbReference type="SAM" id="SignalP"/>
    </source>
</evidence>
<evidence type="ECO:0000313" key="7">
    <source>
        <dbReference type="Proteomes" id="UP001609219"/>
    </source>
</evidence>
<evidence type="ECO:0000313" key="3">
    <source>
        <dbReference type="EMBL" id="MFH5230081.1"/>
    </source>
</evidence>
<gene>
    <name evidence="4" type="ORF">ACHIPV_09060</name>
    <name evidence="2" type="ORF">ACHIPZ_00070</name>
    <name evidence="3" type="ORF">ACHIRB_16070</name>
</gene>
<protein>
    <submittedName>
        <fullName evidence="2">Neutral zinc metallopeptidase</fullName>
    </submittedName>
</protein>
<sequence>MNLGRSIRCALLGLTAAVVVSCASTLDGTPVSIYADPFRVAGLPTTSGPNGLRPGAPAPTLTADNADDGAIDTLALSALEDIEAYWKEEYPKYFGDQFEPVDGYLSWDASDRNNREEFCEESTRGVANAAYCPLDRKIAWDRGVLLPAIEEQFSDIAVVMVLAHEYGHAIQDQANLVGNRRDEIIVAEQQADCFGGAFMRHVAEGRAAHFTMNTSDGLNSVLAATVSIRDSDPNSRSAVHGSAFERVTAVQIGFTDGPSACGKIDLSELEMRREDLPQMFEQDESGELPPTEDTLESFTKALELILPVATTPEVDFSGSDIGCSDAKATDPVSYCPESNTLGVDLPSLKKRGTPMTMDSGDGLGLPVTVTGDYNAYVVFASRYTLAKQKEDGDSLTDPKTALRAACLSGHVTAVLGSPTDNPTADTFRLSPGDLDEAVSGLLTDGIAASDVNGDTVPSGFSRVDAFRTGVLGGEEACGRYA</sequence>
<dbReference type="SUPFAM" id="SSF55486">
    <property type="entry name" value="Metalloproteases ('zincins'), catalytic domain"/>
    <property type="match status" value="1"/>
</dbReference>
<dbReference type="EMBL" id="JBIMSN010000062">
    <property type="protein sequence ID" value="MFH5230081.1"/>
    <property type="molecule type" value="Genomic_DNA"/>
</dbReference>
<dbReference type="Pfam" id="PF04228">
    <property type="entry name" value="Zn_peptidase"/>
    <property type="match status" value="1"/>
</dbReference>
<dbReference type="InterPro" id="IPR007343">
    <property type="entry name" value="Uncharacterised_pept_Zn_put"/>
</dbReference>
<dbReference type="PROSITE" id="PS51257">
    <property type="entry name" value="PROKAR_LIPOPROTEIN"/>
    <property type="match status" value="1"/>
</dbReference>
<dbReference type="Proteomes" id="UP001609176">
    <property type="component" value="Unassembled WGS sequence"/>
</dbReference>
<dbReference type="Proteomes" id="UP001609219">
    <property type="component" value="Unassembled WGS sequence"/>
</dbReference>
<keyword evidence="7" id="KW-1185">Reference proteome</keyword>
<accession>A0ABW7JFU6</accession>
<evidence type="ECO:0000313" key="5">
    <source>
        <dbReference type="Proteomes" id="UP001609175"/>
    </source>
</evidence>
<comment type="caution">
    <text evidence="2">The sequence shown here is derived from an EMBL/GenBank/DDBJ whole genome shotgun (WGS) entry which is preliminary data.</text>
</comment>
<dbReference type="Proteomes" id="UP001609175">
    <property type="component" value="Unassembled WGS sequence"/>
</dbReference>
<name>A0ABW7JFU6_9NOCA</name>
<evidence type="ECO:0000313" key="6">
    <source>
        <dbReference type="Proteomes" id="UP001609176"/>
    </source>
</evidence>